<dbReference type="Gene3D" id="1.50.10.20">
    <property type="match status" value="1"/>
</dbReference>
<comment type="cofactor">
    <cofactor evidence="9">
        <name>Zn(2+)</name>
        <dbReference type="ChEBI" id="CHEBI:29105"/>
    </cofactor>
    <text evidence="9">Binds 1 zinc ion per subunit.</text>
</comment>
<reference evidence="11" key="1">
    <citation type="submission" date="2021-09" db="EMBL/GenBank/DDBJ databases">
        <authorList>
            <consortium name="AG Swart"/>
            <person name="Singh M."/>
            <person name="Singh A."/>
            <person name="Seah K."/>
            <person name="Emmerich C."/>
        </authorList>
    </citation>
    <scope>NUCLEOTIDE SEQUENCE</scope>
    <source>
        <strain evidence="11">ATCC30299</strain>
    </source>
</reference>
<dbReference type="GO" id="GO:0097354">
    <property type="term" value="P:prenylation"/>
    <property type="evidence" value="ECO:0007669"/>
    <property type="project" value="UniProtKB-UniRule"/>
</dbReference>
<keyword evidence="12" id="KW-1185">Reference proteome</keyword>
<keyword evidence="4 9" id="KW-0637">Prenyltransferase</keyword>
<evidence type="ECO:0000259" key="10">
    <source>
        <dbReference type="Pfam" id="PF00432"/>
    </source>
</evidence>
<dbReference type="InterPro" id="IPR001330">
    <property type="entry name" value="Prenyltrans"/>
</dbReference>
<evidence type="ECO:0000256" key="5">
    <source>
        <dbReference type="ARBA" id="ARBA00022679"/>
    </source>
</evidence>
<dbReference type="GO" id="GO:0005965">
    <property type="term" value="C:protein farnesyltransferase complex"/>
    <property type="evidence" value="ECO:0007669"/>
    <property type="project" value="UniProtKB-UniRule"/>
</dbReference>
<dbReference type="EC" id="2.5.1.58" evidence="2 9"/>
<sequence length="381" mass="42821">MGDIGHSACEQRRIQKKVEELFDIIKFDIISKKYRSYVILDQQSHISFCLHSLESLPKSVSTLNSGEPWLLFWLLHALELLNYQVSDDIKDRTIDFISQCKCKRTGAFCGGPYQIPHLAPTYAAVSALMTLDCDRALEIIDRQGIRNFILSMKRQDVKGAFTMHEHGESDMRSIYCAISVSSILGILDEEIMRDVPEHIAKCQSYEGGIGAEPYGEAHGGYTYCGLASLVLMNRTDVLDLDKLMSWLVNRQMSVEGGFNGRTNKLVDSCYSFWVGACFPLIKEVMNIPTEISLYDPLALQAYVLVACQAVMGLFDKPGSSPDFYHTAYSLGGVSHAENDNGPVQWIFKEGMVALAPNDPLFNVVRDKVTRARRYFEKIPLN</sequence>
<evidence type="ECO:0000256" key="2">
    <source>
        <dbReference type="ARBA" id="ARBA00012702"/>
    </source>
</evidence>
<evidence type="ECO:0000256" key="3">
    <source>
        <dbReference type="ARBA" id="ARBA00015798"/>
    </source>
</evidence>
<comment type="catalytic activity">
    <reaction evidence="9">
        <text>L-cysteinyl-[protein] + (2E,6E)-farnesyl diphosphate = S-(2E,6E)-farnesyl-L-cysteinyl-[protein] + diphosphate</text>
        <dbReference type="Rhea" id="RHEA:13345"/>
        <dbReference type="Rhea" id="RHEA-COMP:10131"/>
        <dbReference type="Rhea" id="RHEA-COMP:11535"/>
        <dbReference type="ChEBI" id="CHEBI:29950"/>
        <dbReference type="ChEBI" id="CHEBI:33019"/>
        <dbReference type="ChEBI" id="CHEBI:86019"/>
        <dbReference type="ChEBI" id="CHEBI:175763"/>
    </reaction>
</comment>
<keyword evidence="6 9" id="KW-0479">Metal-binding</keyword>
<dbReference type="GO" id="GO:0008270">
    <property type="term" value="F:zinc ion binding"/>
    <property type="evidence" value="ECO:0007669"/>
    <property type="project" value="UniProtKB-UniRule"/>
</dbReference>
<comment type="similarity">
    <text evidence="1 9">Belongs to the protein prenyltransferase subunit beta family.</text>
</comment>
<dbReference type="PANTHER" id="PTHR11774">
    <property type="entry name" value="GERANYLGERANYL TRANSFERASE TYPE BETA SUBUNIT"/>
    <property type="match status" value="1"/>
</dbReference>
<proteinExistence type="inferred from homology"/>
<evidence type="ECO:0000256" key="1">
    <source>
        <dbReference type="ARBA" id="ARBA00010497"/>
    </source>
</evidence>
<evidence type="ECO:0000313" key="12">
    <source>
        <dbReference type="Proteomes" id="UP001162131"/>
    </source>
</evidence>
<accession>A0AAU9K8I3</accession>
<comment type="subunit">
    <text evidence="9">Heterodimer of an alpha and a beta subunit.</text>
</comment>
<name>A0AAU9K8I3_9CILI</name>
<keyword evidence="8 9" id="KW-0862">Zinc</keyword>
<dbReference type="PANTHER" id="PTHR11774:SF6">
    <property type="entry name" value="PROTEIN FARNESYLTRANSFERASE SUBUNIT BETA"/>
    <property type="match status" value="1"/>
</dbReference>
<keyword evidence="7" id="KW-0677">Repeat</keyword>
<comment type="caution">
    <text evidence="11">The sequence shown here is derived from an EMBL/GenBank/DDBJ whole genome shotgun (WGS) entry which is preliminary data.</text>
</comment>
<dbReference type="AlphaFoldDB" id="A0AAU9K8I3"/>
<organism evidence="11 12">
    <name type="scientific">Blepharisma stoltei</name>
    <dbReference type="NCBI Taxonomy" id="1481888"/>
    <lineage>
        <taxon>Eukaryota</taxon>
        <taxon>Sar</taxon>
        <taxon>Alveolata</taxon>
        <taxon>Ciliophora</taxon>
        <taxon>Postciliodesmatophora</taxon>
        <taxon>Heterotrichea</taxon>
        <taxon>Heterotrichida</taxon>
        <taxon>Blepharismidae</taxon>
        <taxon>Blepharisma</taxon>
    </lineage>
</organism>
<dbReference type="EMBL" id="CAJZBQ010000057">
    <property type="protein sequence ID" value="CAG9333959.1"/>
    <property type="molecule type" value="Genomic_DNA"/>
</dbReference>
<evidence type="ECO:0000313" key="11">
    <source>
        <dbReference type="EMBL" id="CAG9333959.1"/>
    </source>
</evidence>
<dbReference type="GO" id="GO:0004660">
    <property type="term" value="F:protein farnesyltransferase activity"/>
    <property type="evidence" value="ECO:0007669"/>
    <property type="project" value="UniProtKB-UniRule"/>
</dbReference>
<dbReference type="Proteomes" id="UP001162131">
    <property type="component" value="Unassembled WGS sequence"/>
</dbReference>
<keyword evidence="5 9" id="KW-0808">Transferase</keyword>
<protein>
    <recommendedName>
        <fullName evidence="3 9">Protein farnesyltransferase subunit beta</fullName>
        <shortName evidence="9">FTase-beta</shortName>
        <ecNumber evidence="2 9">2.5.1.58</ecNumber>
    </recommendedName>
</protein>
<feature type="domain" description="Prenyltransferase alpha-alpha toroid" evidence="10">
    <location>
        <begin position="40"/>
        <end position="363"/>
    </location>
</feature>
<evidence type="ECO:0000256" key="7">
    <source>
        <dbReference type="ARBA" id="ARBA00022737"/>
    </source>
</evidence>
<evidence type="ECO:0000256" key="9">
    <source>
        <dbReference type="RuleBase" id="RU365056"/>
    </source>
</evidence>
<gene>
    <name evidence="11" type="ORF">BSTOLATCC_MIC59768</name>
</gene>
<evidence type="ECO:0000256" key="6">
    <source>
        <dbReference type="ARBA" id="ARBA00022723"/>
    </source>
</evidence>
<evidence type="ECO:0000256" key="4">
    <source>
        <dbReference type="ARBA" id="ARBA00022602"/>
    </source>
</evidence>
<dbReference type="SUPFAM" id="SSF48239">
    <property type="entry name" value="Terpenoid cyclases/Protein prenyltransferases"/>
    <property type="match status" value="1"/>
</dbReference>
<dbReference type="CDD" id="cd02893">
    <property type="entry name" value="FTase"/>
    <property type="match status" value="1"/>
</dbReference>
<dbReference type="InterPro" id="IPR045089">
    <property type="entry name" value="PGGT1B-like"/>
</dbReference>
<dbReference type="InterPro" id="IPR008930">
    <property type="entry name" value="Terpenoid_cyclase/PrenylTrfase"/>
</dbReference>
<evidence type="ECO:0000256" key="8">
    <source>
        <dbReference type="ARBA" id="ARBA00022833"/>
    </source>
</evidence>
<dbReference type="Pfam" id="PF00432">
    <property type="entry name" value="Prenyltrans"/>
    <property type="match status" value="1"/>
</dbReference>
<dbReference type="InterPro" id="IPR026872">
    <property type="entry name" value="FTB"/>
</dbReference>
<comment type="function">
    <text evidence="9">Catalyzes the transfer of a farnesyl moiety from farnesyl diphosphate to a cysteine at the fourth position from the C-terminus of several proteins. The beta subunit is responsible for peptide-binding.</text>
</comment>